<evidence type="ECO:0000313" key="2">
    <source>
        <dbReference type="EMBL" id="KRM49695.1"/>
    </source>
</evidence>
<protein>
    <submittedName>
        <fullName evidence="2">Uncharacterized protein</fullName>
    </submittedName>
</protein>
<reference evidence="2 3" key="1">
    <citation type="journal article" date="2015" name="Genome Announc.">
        <title>Expanding the biotechnology potential of lactobacilli through comparative genomics of 213 strains and associated genera.</title>
        <authorList>
            <person name="Sun Z."/>
            <person name="Harris H.M."/>
            <person name="McCann A."/>
            <person name="Guo C."/>
            <person name="Argimon S."/>
            <person name="Zhang W."/>
            <person name="Yang X."/>
            <person name="Jeffery I.B."/>
            <person name="Cooney J.C."/>
            <person name="Kagawa T.F."/>
            <person name="Liu W."/>
            <person name="Song Y."/>
            <person name="Salvetti E."/>
            <person name="Wrobel A."/>
            <person name="Rasinkangas P."/>
            <person name="Parkhill J."/>
            <person name="Rea M.C."/>
            <person name="O'Sullivan O."/>
            <person name="Ritari J."/>
            <person name="Douillard F.P."/>
            <person name="Paul Ross R."/>
            <person name="Yang R."/>
            <person name="Briner A.E."/>
            <person name="Felis G.E."/>
            <person name="de Vos W.M."/>
            <person name="Barrangou R."/>
            <person name="Klaenhammer T.R."/>
            <person name="Caufield P.W."/>
            <person name="Cui Y."/>
            <person name="Zhang H."/>
            <person name="O'Toole P.W."/>
        </authorList>
    </citation>
    <scope>NUCLEOTIDE SEQUENCE [LARGE SCALE GENOMIC DNA]</scope>
    <source>
        <strain evidence="2 3">DSM 20587</strain>
    </source>
</reference>
<evidence type="ECO:0000256" key="1">
    <source>
        <dbReference type="SAM" id="Phobius"/>
    </source>
</evidence>
<dbReference type="Proteomes" id="UP000051164">
    <property type="component" value="Unassembled WGS sequence"/>
</dbReference>
<evidence type="ECO:0000313" key="3">
    <source>
        <dbReference type="Proteomes" id="UP000051164"/>
    </source>
</evidence>
<keyword evidence="1" id="KW-1133">Transmembrane helix</keyword>
<accession>A0A8E1RHM8</accession>
<gene>
    <name evidence="2" type="ORF">FC95_GL000316</name>
</gene>
<keyword evidence="1" id="KW-0472">Membrane</keyword>
<name>A0A8E1RHM8_LENKE</name>
<dbReference type="AlphaFoldDB" id="A0A8E1RHM8"/>
<feature type="transmembrane region" description="Helical" evidence="1">
    <location>
        <begin position="12"/>
        <end position="31"/>
    </location>
</feature>
<comment type="caution">
    <text evidence="2">The sequence shown here is derived from an EMBL/GenBank/DDBJ whole genome shotgun (WGS) entry which is preliminary data.</text>
</comment>
<feature type="transmembrane region" description="Helical" evidence="1">
    <location>
        <begin position="43"/>
        <end position="63"/>
    </location>
</feature>
<keyword evidence="1" id="KW-0812">Transmembrane</keyword>
<sequence>MASFIPIRRIVLVPTCILVFTADLYFLQFIFNLLSGKVTATLLYAVITLSFAGIIYELSIITAKTIDNLKYQESNNHINRWQHSLRSAIKLKWHPLIMLLVFYIFTLSFTK</sequence>
<dbReference type="EMBL" id="AYYV01000081">
    <property type="protein sequence ID" value="KRM49695.1"/>
    <property type="molecule type" value="Genomic_DNA"/>
</dbReference>
<feature type="transmembrane region" description="Helical" evidence="1">
    <location>
        <begin position="93"/>
        <end position="110"/>
    </location>
</feature>
<proteinExistence type="predicted"/>
<organism evidence="2 3">
    <name type="scientific">Lentilactobacillus kefiri DSM 20587 = JCM 5818</name>
    <dbReference type="NCBI Taxonomy" id="1423764"/>
    <lineage>
        <taxon>Bacteria</taxon>
        <taxon>Bacillati</taxon>
        <taxon>Bacillota</taxon>
        <taxon>Bacilli</taxon>
        <taxon>Lactobacillales</taxon>
        <taxon>Lactobacillaceae</taxon>
        <taxon>Lentilactobacillus</taxon>
    </lineage>
</organism>